<accession>A0A8H6YI55</accession>
<keyword evidence="2 6" id="KW-0121">Carboxypeptidase</keyword>
<protein>
    <submittedName>
        <fullName evidence="6">Carboxypeptidase</fullName>
    </submittedName>
</protein>
<dbReference type="InterPro" id="IPR001563">
    <property type="entry name" value="Peptidase_S10"/>
</dbReference>
<dbReference type="OrthoDB" id="443318at2759"/>
<dbReference type="Proteomes" id="UP000623467">
    <property type="component" value="Unassembled WGS sequence"/>
</dbReference>
<gene>
    <name evidence="6" type="ORF">MSAN_01256200</name>
</gene>
<evidence type="ECO:0000256" key="2">
    <source>
        <dbReference type="ARBA" id="ARBA00022645"/>
    </source>
</evidence>
<reference evidence="6" key="1">
    <citation type="submission" date="2020-05" db="EMBL/GenBank/DDBJ databases">
        <title>Mycena genomes resolve the evolution of fungal bioluminescence.</title>
        <authorList>
            <person name="Tsai I.J."/>
        </authorList>
    </citation>
    <scope>NUCLEOTIDE SEQUENCE</scope>
    <source>
        <strain evidence="6">160909Yilan</strain>
    </source>
</reference>
<dbReference type="AlphaFoldDB" id="A0A8H6YI55"/>
<evidence type="ECO:0000313" key="7">
    <source>
        <dbReference type="Proteomes" id="UP000623467"/>
    </source>
</evidence>
<keyword evidence="3" id="KW-0645">Protease</keyword>
<evidence type="ECO:0000256" key="4">
    <source>
        <dbReference type="ARBA" id="ARBA00022801"/>
    </source>
</evidence>
<dbReference type="GO" id="GO:0004185">
    <property type="term" value="F:serine-type carboxypeptidase activity"/>
    <property type="evidence" value="ECO:0007669"/>
    <property type="project" value="InterPro"/>
</dbReference>
<sequence>MLDICWVTYPIHQCLRTNDTCGALHQLLDVILVFSIDLQLPRCQRELQTHCGDTFDIINCRAALSFCGDTLQSPFELTGKSPYDMRTECIGEVRDTLCYPATKQIANYLNLPSTRLTLGIDPLYPNISMPAATLYQSSTLHIAALLDRSVRVLIYAGTYDLVCNFVGNDRIARGLEWHGTQQFVEQPLRDWIVDGQPAGETRAFGGLTFATLRDAGHQAPYDRPVQALALINRWLAGVPL</sequence>
<organism evidence="6 7">
    <name type="scientific">Mycena sanguinolenta</name>
    <dbReference type="NCBI Taxonomy" id="230812"/>
    <lineage>
        <taxon>Eukaryota</taxon>
        <taxon>Fungi</taxon>
        <taxon>Dikarya</taxon>
        <taxon>Basidiomycota</taxon>
        <taxon>Agaricomycotina</taxon>
        <taxon>Agaricomycetes</taxon>
        <taxon>Agaricomycetidae</taxon>
        <taxon>Agaricales</taxon>
        <taxon>Marasmiineae</taxon>
        <taxon>Mycenaceae</taxon>
        <taxon>Mycena</taxon>
    </lineage>
</organism>
<keyword evidence="5" id="KW-0325">Glycoprotein</keyword>
<keyword evidence="4" id="KW-0378">Hydrolase</keyword>
<comment type="similarity">
    <text evidence="1">Belongs to the peptidase S10 family.</text>
</comment>
<name>A0A8H6YI55_9AGAR</name>
<dbReference type="Gene3D" id="3.40.50.1820">
    <property type="entry name" value="alpha/beta hydrolase"/>
    <property type="match status" value="1"/>
</dbReference>
<evidence type="ECO:0000313" key="6">
    <source>
        <dbReference type="EMBL" id="KAF7359146.1"/>
    </source>
</evidence>
<dbReference type="EMBL" id="JACAZH010000009">
    <property type="protein sequence ID" value="KAF7359146.1"/>
    <property type="molecule type" value="Genomic_DNA"/>
</dbReference>
<dbReference type="Pfam" id="PF00450">
    <property type="entry name" value="Peptidase_S10"/>
    <property type="match status" value="1"/>
</dbReference>
<dbReference type="SUPFAM" id="SSF53474">
    <property type="entry name" value="alpha/beta-Hydrolases"/>
    <property type="match status" value="1"/>
</dbReference>
<evidence type="ECO:0000256" key="1">
    <source>
        <dbReference type="ARBA" id="ARBA00009431"/>
    </source>
</evidence>
<dbReference type="GO" id="GO:0006508">
    <property type="term" value="P:proteolysis"/>
    <property type="evidence" value="ECO:0007669"/>
    <property type="project" value="UniProtKB-KW"/>
</dbReference>
<evidence type="ECO:0000256" key="5">
    <source>
        <dbReference type="ARBA" id="ARBA00023180"/>
    </source>
</evidence>
<dbReference type="InterPro" id="IPR029058">
    <property type="entry name" value="AB_hydrolase_fold"/>
</dbReference>
<keyword evidence="7" id="KW-1185">Reference proteome</keyword>
<evidence type="ECO:0000256" key="3">
    <source>
        <dbReference type="ARBA" id="ARBA00022670"/>
    </source>
</evidence>
<comment type="caution">
    <text evidence="6">The sequence shown here is derived from an EMBL/GenBank/DDBJ whole genome shotgun (WGS) entry which is preliminary data.</text>
</comment>
<proteinExistence type="inferred from homology"/>